<evidence type="ECO:0000313" key="1">
    <source>
        <dbReference type="EMBL" id="KAF0712572.1"/>
    </source>
</evidence>
<comment type="caution">
    <text evidence="1">The sequence shown here is derived from an EMBL/GenBank/DDBJ whole genome shotgun (WGS) entry which is preliminary data.</text>
</comment>
<organism evidence="1 2">
    <name type="scientific">Aphis craccivora</name>
    <name type="common">Cowpea aphid</name>
    <dbReference type="NCBI Taxonomy" id="307492"/>
    <lineage>
        <taxon>Eukaryota</taxon>
        <taxon>Metazoa</taxon>
        <taxon>Ecdysozoa</taxon>
        <taxon>Arthropoda</taxon>
        <taxon>Hexapoda</taxon>
        <taxon>Insecta</taxon>
        <taxon>Pterygota</taxon>
        <taxon>Neoptera</taxon>
        <taxon>Paraneoptera</taxon>
        <taxon>Hemiptera</taxon>
        <taxon>Sternorrhyncha</taxon>
        <taxon>Aphidomorpha</taxon>
        <taxon>Aphidoidea</taxon>
        <taxon>Aphididae</taxon>
        <taxon>Aphidini</taxon>
        <taxon>Aphis</taxon>
        <taxon>Aphis</taxon>
    </lineage>
</organism>
<gene>
    <name evidence="1" type="ORF">FWK35_00039013</name>
</gene>
<feature type="non-terminal residue" evidence="1">
    <location>
        <position position="1"/>
    </location>
</feature>
<dbReference type="EMBL" id="VUJU01010881">
    <property type="protein sequence ID" value="KAF0712572.1"/>
    <property type="molecule type" value="Genomic_DNA"/>
</dbReference>
<name>A0A6G0VZT6_APHCR</name>
<accession>A0A6G0VZT6</accession>
<reference evidence="1 2" key="1">
    <citation type="submission" date="2019-08" db="EMBL/GenBank/DDBJ databases">
        <title>Whole genome of Aphis craccivora.</title>
        <authorList>
            <person name="Voronova N.V."/>
            <person name="Shulinski R.S."/>
            <person name="Bandarenka Y.V."/>
            <person name="Zhorov D.G."/>
            <person name="Warner D."/>
        </authorList>
    </citation>
    <scope>NUCLEOTIDE SEQUENCE [LARGE SCALE GENOMIC DNA]</scope>
    <source>
        <strain evidence="1">180601</strain>
        <tissue evidence="1">Whole Body</tissue>
    </source>
</reference>
<dbReference type="AlphaFoldDB" id="A0A6G0VZT6"/>
<dbReference type="Proteomes" id="UP000478052">
    <property type="component" value="Unassembled WGS sequence"/>
</dbReference>
<proteinExistence type="predicted"/>
<keyword evidence="2" id="KW-1185">Reference proteome</keyword>
<protein>
    <recommendedName>
        <fullName evidence="3">MULE transposase domain-containing protein</fullName>
    </recommendedName>
</protein>
<evidence type="ECO:0000313" key="2">
    <source>
        <dbReference type="Proteomes" id="UP000478052"/>
    </source>
</evidence>
<evidence type="ECO:0008006" key="3">
    <source>
        <dbReference type="Google" id="ProtNLM"/>
    </source>
</evidence>
<sequence>ADFPPNIWASASATLTWTTNACESFHSHFNKIFYTPYPNIYNFMDKILELQSKIYINISSINEPFKFQNTKSKKKKKFNIEKKYSTIK</sequence>